<feature type="signal peptide" evidence="1">
    <location>
        <begin position="1"/>
        <end position="20"/>
    </location>
</feature>
<reference evidence="2 5" key="2">
    <citation type="submission" date="2018-08" db="EMBL/GenBank/DDBJ databases">
        <title>Draft genome sequence of Pseudoalteromonas donghaensis HJ51.</title>
        <authorList>
            <person name="Oh J."/>
            <person name="Roh D."/>
        </authorList>
    </citation>
    <scope>NUCLEOTIDE SEQUENCE [LARGE SCALE GENOMIC DNA]</scope>
    <source>
        <strain evidence="2 5">HJ51</strain>
        <plasmid evidence="2 5">unnamed1</plasmid>
    </source>
</reference>
<accession>A0AAD0WER8</accession>
<gene>
    <name evidence="2" type="ORF">D0907_18790</name>
    <name evidence="3" type="ORF">SAMN04487854_102135</name>
</gene>
<keyword evidence="1" id="KW-0732">Signal</keyword>
<sequence length="397" mass="44590">MRIFQLLLAGLLIISGTVKADSEQSVVLISIDGFRWDYIEKHRASALKAISEQGVRATKMRPVYPTKTFPNHVSIITGLLPVNHGIVDNRFCDTQRNECYSMGKGKDDSTWLNGIPLWNLAQMQGVKAATYFWPESDARFNGMLPDYFYHYSKHSDYQKRVDQIIQWLSLPKEKRPRLVVSYFSLVDSMGHEYGPDAKQTFDAVQTLDALMADLHTRLKALDENINLVIVSDHGMSTVDPQQSIKISQLPEDDNFIVKNTGPRVLYYAKPDSQADIAGFSKKLAKAADGRYIVLNDQQKRDYHYDKGPRVGDIILQTTAPRVFTDSKMAPYLGTHGYAYTDDMAATFIATGPAFKNGMQLDEVSNLDVYPLIANILGLKILSPIDSDGATLWPVLNK</sequence>
<evidence type="ECO:0000313" key="4">
    <source>
        <dbReference type="Proteomes" id="UP000183805"/>
    </source>
</evidence>
<protein>
    <submittedName>
        <fullName evidence="2">Alkaline phosphatase family protein</fullName>
    </submittedName>
    <submittedName>
        <fullName evidence="3">Predicted pyrophosphatase or phosphodiesterase, AlkP superfamily</fullName>
    </submittedName>
</protein>
<dbReference type="SUPFAM" id="SSF53649">
    <property type="entry name" value="Alkaline phosphatase-like"/>
    <property type="match status" value="1"/>
</dbReference>
<evidence type="ECO:0000313" key="5">
    <source>
        <dbReference type="Proteomes" id="UP000264605"/>
    </source>
</evidence>
<dbReference type="EMBL" id="FPAZ01000002">
    <property type="protein sequence ID" value="SFT39510.1"/>
    <property type="molecule type" value="Genomic_DNA"/>
</dbReference>
<dbReference type="CDD" id="cd16018">
    <property type="entry name" value="Enpp"/>
    <property type="match status" value="1"/>
</dbReference>
<proteinExistence type="predicted"/>
<dbReference type="Gene3D" id="3.40.720.10">
    <property type="entry name" value="Alkaline Phosphatase, subunit A"/>
    <property type="match status" value="1"/>
</dbReference>
<keyword evidence="2" id="KW-0614">Plasmid</keyword>
<dbReference type="GeneID" id="99507535"/>
<dbReference type="Gene3D" id="3.30.1360.180">
    <property type="match status" value="1"/>
</dbReference>
<geneLocation type="plasmid" evidence="2 5">
    <name>unnamed1</name>
</geneLocation>
<dbReference type="RefSeq" id="WP_036972487.1">
    <property type="nucleotide sequence ID" value="NZ_CP032091.1"/>
</dbReference>
<dbReference type="EMBL" id="CP032091">
    <property type="protein sequence ID" value="AXV67356.1"/>
    <property type="molecule type" value="Genomic_DNA"/>
</dbReference>
<evidence type="ECO:0000313" key="2">
    <source>
        <dbReference type="EMBL" id="AXV67356.1"/>
    </source>
</evidence>
<dbReference type="InterPro" id="IPR002591">
    <property type="entry name" value="Phosphodiest/P_Trfase"/>
</dbReference>
<dbReference type="Proteomes" id="UP000183805">
    <property type="component" value="Unassembled WGS sequence"/>
</dbReference>
<dbReference type="InterPro" id="IPR017850">
    <property type="entry name" value="Alkaline_phosphatase_core_sf"/>
</dbReference>
<keyword evidence="4" id="KW-1185">Reference proteome</keyword>
<dbReference type="AlphaFoldDB" id="A0AAD0WER8"/>
<evidence type="ECO:0000256" key="1">
    <source>
        <dbReference type="SAM" id="SignalP"/>
    </source>
</evidence>
<evidence type="ECO:0000313" key="3">
    <source>
        <dbReference type="EMBL" id="SFT39510.1"/>
    </source>
</evidence>
<dbReference type="PANTHER" id="PTHR10151:SF120">
    <property type="entry name" value="BIS(5'-ADENOSYL)-TRIPHOSPHATASE"/>
    <property type="match status" value="1"/>
</dbReference>
<name>A0AAD0WER8_9GAMM</name>
<dbReference type="Pfam" id="PF01663">
    <property type="entry name" value="Phosphodiest"/>
    <property type="match status" value="1"/>
</dbReference>
<organism evidence="2 5">
    <name type="scientific">Pseudoalteromonas lipolytica</name>
    <dbReference type="NCBI Taxonomy" id="570156"/>
    <lineage>
        <taxon>Bacteria</taxon>
        <taxon>Pseudomonadati</taxon>
        <taxon>Pseudomonadota</taxon>
        <taxon>Gammaproteobacteria</taxon>
        <taxon>Alteromonadales</taxon>
        <taxon>Pseudoalteromonadaceae</taxon>
        <taxon>Pseudoalteromonas</taxon>
    </lineage>
</organism>
<reference evidence="3 4" key="1">
    <citation type="submission" date="2016-10" db="EMBL/GenBank/DDBJ databases">
        <authorList>
            <person name="Varghese N."/>
            <person name="Submissions S."/>
        </authorList>
    </citation>
    <scope>NUCLEOTIDE SEQUENCE [LARGE SCALE GENOMIC DNA]</scope>
    <source>
        <strain evidence="3 4">CGMCC 1.8499</strain>
    </source>
</reference>
<dbReference type="PANTHER" id="PTHR10151">
    <property type="entry name" value="ECTONUCLEOTIDE PYROPHOSPHATASE/PHOSPHODIESTERASE"/>
    <property type="match status" value="1"/>
</dbReference>
<feature type="chain" id="PRO_5042168006" evidence="1">
    <location>
        <begin position="21"/>
        <end position="397"/>
    </location>
</feature>
<dbReference type="KEGG" id="pdj:D0907_18790"/>
<dbReference type="Proteomes" id="UP000264605">
    <property type="component" value="Plasmid unnamed1"/>
</dbReference>
<dbReference type="GO" id="GO:0016787">
    <property type="term" value="F:hydrolase activity"/>
    <property type="evidence" value="ECO:0007669"/>
    <property type="project" value="UniProtKB-ARBA"/>
</dbReference>